<protein>
    <submittedName>
        <fullName evidence="2">Uncharacterized protein</fullName>
    </submittedName>
</protein>
<evidence type="ECO:0000313" key="2">
    <source>
        <dbReference type="EMBL" id="GFD51135.1"/>
    </source>
</evidence>
<sequence length="92" mass="9748">PVPTESLPTVIPSDNPPLRQYTRRTRIAQSSVLPPVADEPASPLGDDSQGKACPTDSGFEADQDRANIAKPYTLPNDSTPRVTSLAADEGSM</sequence>
<organism evidence="2">
    <name type="scientific">Tanacetum cinerariifolium</name>
    <name type="common">Dalmatian daisy</name>
    <name type="synonym">Chrysanthemum cinerariifolium</name>
    <dbReference type="NCBI Taxonomy" id="118510"/>
    <lineage>
        <taxon>Eukaryota</taxon>
        <taxon>Viridiplantae</taxon>
        <taxon>Streptophyta</taxon>
        <taxon>Embryophyta</taxon>
        <taxon>Tracheophyta</taxon>
        <taxon>Spermatophyta</taxon>
        <taxon>Magnoliopsida</taxon>
        <taxon>eudicotyledons</taxon>
        <taxon>Gunneridae</taxon>
        <taxon>Pentapetalae</taxon>
        <taxon>asterids</taxon>
        <taxon>campanulids</taxon>
        <taxon>Asterales</taxon>
        <taxon>Asteraceae</taxon>
        <taxon>Asteroideae</taxon>
        <taxon>Anthemideae</taxon>
        <taxon>Anthemidinae</taxon>
        <taxon>Tanacetum</taxon>
    </lineage>
</organism>
<dbReference type="EMBL" id="BKCJ011766129">
    <property type="protein sequence ID" value="GFD51135.1"/>
    <property type="molecule type" value="Genomic_DNA"/>
</dbReference>
<reference evidence="2" key="1">
    <citation type="journal article" date="2019" name="Sci. Rep.">
        <title>Draft genome of Tanacetum cinerariifolium, the natural source of mosquito coil.</title>
        <authorList>
            <person name="Yamashiro T."/>
            <person name="Shiraishi A."/>
            <person name="Satake H."/>
            <person name="Nakayama K."/>
        </authorList>
    </citation>
    <scope>NUCLEOTIDE SEQUENCE</scope>
</reference>
<dbReference type="AlphaFoldDB" id="A0A699WU43"/>
<feature type="region of interest" description="Disordered" evidence="1">
    <location>
        <begin position="1"/>
        <end position="92"/>
    </location>
</feature>
<feature type="non-terminal residue" evidence="2">
    <location>
        <position position="1"/>
    </location>
</feature>
<name>A0A699WU43_TANCI</name>
<accession>A0A699WU43</accession>
<gene>
    <name evidence="2" type="ORF">Tci_923104</name>
</gene>
<proteinExistence type="predicted"/>
<comment type="caution">
    <text evidence="2">The sequence shown here is derived from an EMBL/GenBank/DDBJ whole genome shotgun (WGS) entry which is preliminary data.</text>
</comment>
<evidence type="ECO:0000256" key="1">
    <source>
        <dbReference type="SAM" id="MobiDB-lite"/>
    </source>
</evidence>